<sequence length="106" mass="12514">MNPMLCRPYGWGGLYFFNDCSLELKSIFSTFGIWLLMLYIGNYNNSPWVFNNIWGFRSADNSYRSIIGQSSLIPLLKYYPEDSELISIADDKYRDNFIITHLDERF</sequence>
<dbReference type="Gene3D" id="3.90.1720.10">
    <property type="entry name" value="endopeptidase domain like (from Nostoc punctiforme)"/>
    <property type="match status" value="1"/>
</dbReference>
<evidence type="ECO:0000313" key="2">
    <source>
        <dbReference type="Proteomes" id="UP000291236"/>
    </source>
</evidence>
<evidence type="ECO:0000313" key="1">
    <source>
        <dbReference type="EMBL" id="BBH52951.1"/>
    </source>
</evidence>
<reference evidence="1 2" key="1">
    <citation type="submission" date="2018-12" db="EMBL/GenBank/DDBJ databases">
        <title>Rubrispira sanarue gen. nov., sp., nov., a member of the order Silvanigrellales, isolated from a brackish lake in Hamamatsu Japan.</title>
        <authorList>
            <person name="Maejima Y."/>
            <person name="Iino T."/>
            <person name="Muraguchi Y."/>
            <person name="Fukuda K."/>
            <person name="Nojiri H."/>
            <person name="Ohkuma M."/>
            <person name="Moriuchi R."/>
            <person name="Dohra H."/>
            <person name="Kimbara K."/>
            <person name="Shintani M."/>
        </authorList>
    </citation>
    <scope>NUCLEOTIDE SEQUENCE [LARGE SCALE GENOMIC DNA]</scope>
    <source>
        <strain evidence="1 2">RF1110005</strain>
    </source>
</reference>
<keyword evidence="2" id="KW-1185">Reference proteome</keyword>
<dbReference type="EMBL" id="AP019368">
    <property type="protein sequence ID" value="BBH52951.1"/>
    <property type="molecule type" value="Genomic_DNA"/>
</dbReference>
<organism evidence="1 2">
    <name type="scientific">Fluviispira sanaruensis</name>
    <dbReference type="NCBI Taxonomy" id="2493639"/>
    <lineage>
        <taxon>Bacteria</taxon>
        <taxon>Pseudomonadati</taxon>
        <taxon>Bdellovibrionota</taxon>
        <taxon>Oligoflexia</taxon>
        <taxon>Silvanigrellales</taxon>
        <taxon>Silvanigrellaceae</taxon>
        <taxon>Fluviispira</taxon>
    </lineage>
</organism>
<dbReference type="Proteomes" id="UP000291236">
    <property type="component" value="Chromosome"/>
</dbReference>
<proteinExistence type="predicted"/>
<dbReference type="KEGG" id="sbf:JCM31447_13940"/>
<dbReference type="AlphaFoldDB" id="A0A4P2VJQ0"/>
<accession>A0A4P2VJQ0</accession>
<name>A0A4P2VJQ0_FLUSA</name>
<protein>
    <submittedName>
        <fullName evidence="1">Uncharacterized protein</fullName>
    </submittedName>
</protein>
<gene>
    <name evidence="1" type="ORF">JCM31447_13940</name>
</gene>